<dbReference type="PRINTS" id="PR00032">
    <property type="entry name" value="HTHARAC"/>
</dbReference>
<keyword evidence="6" id="KW-1185">Reference proteome</keyword>
<reference evidence="5 6" key="1">
    <citation type="submission" date="2020-05" db="EMBL/GenBank/DDBJ databases">
        <authorList>
            <person name="Whitworth D."/>
        </authorList>
    </citation>
    <scope>NUCLEOTIDE SEQUENCE [LARGE SCALE GENOMIC DNA]</scope>
    <source>
        <strain evidence="5 6">AB043B</strain>
    </source>
</reference>
<dbReference type="SMART" id="SM00342">
    <property type="entry name" value="HTH_ARAC"/>
    <property type="match status" value="1"/>
</dbReference>
<dbReference type="InterPro" id="IPR009057">
    <property type="entry name" value="Homeodomain-like_sf"/>
</dbReference>
<dbReference type="PANTHER" id="PTHR46796:SF14">
    <property type="entry name" value="TRANSCRIPTIONAL REGULATORY PROTEIN"/>
    <property type="match status" value="1"/>
</dbReference>
<evidence type="ECO:0000313" key="6">
    <source>
        <dbReference type="Proteomes" id="UP000563426"/>
    </source>
</evidence>
<evidence type="ECO:0000259" key="4">
    <source>
        <dbReference type="PROSITE" id="PS01124"/>
    </source>
</evidence>
<dbReference type="OrthoDB" id="112032at2"/>
<keyword evidence="2" id="KW-0238">DNA-binding</keyword>
<evidence type="ECO:0000256" key="2">
    <source>
        <dbReference type="ARBA" id="ARBA00023125"/>
    </source>
</evidence>
<dbReference type="SUPFAM" id="SSF46689">
    <property type="entry name" value="Homeodomain-like"/>
    <property type="match status" value="2"/>
</dbReference>
<dbReference type="InterPro" id="IPR050204">
    <property type="entry name" value="AraC_XylS_family_regulators"/>
</dbReference>
<dbReference type="GO" id="GO:0003700">
    <property type="term" value="F:DNA-binding transcription factor activity"/>
    <property type="evidence" value="ECO:0007669"/>
    <property type="project" value="InterPro"/>
</dbReference>
<dbReference type="InterPro" id="IPR018062">
    <property type="entry name" value="HTH_AraC-typ_CS"/>
</dbReference>
<gene>
    <name evidence="5" type="ORF">HMI49_10230</name>
</gene>
<organism evidence="5 6">
    <name type="scientific">Corallococcus exercitus</name>
    <dbReference type="NCBI Taxonomy" id="2316736"/>
    <lineage>
        <taxon>Bacteria</taxon>
        <taxon>Pseudomonadati</taxon>
        <taxon>Myxococcota</taxon>
        <taxon>Myxococcia</taxon>
        <taxon>Myxococcales</taxon>
        <taxon>Cystobacterineae</taxon>
        <taxon>Myxococcaceae</taxon>
        <taxon>Corallococcus</taxon>
    </lineage>
</organism>
<keyword evidence="1" id="KW-0805">Transcription regulation</keyword>
<dbReference type="PROSITE" id="PS00041">
    <property type="entry name" value="HTH_ARAC_FAMILY_1"/>
    <property type="match status" value="1"/>
</dbReference>
<sequence>MGAQLGRAPRLEPSRAPRRLARDGVHAALAAIEQGSTEELTLGELARVAGMSPYHFLRVFKRETGLTPHRYLLRTRVFHALALLRDTRRPVTEIALDVGFGDLSNFIHTFRRELGCSPRAFRQTTPGEWAAANRRAQGAQ</sequence>
<dbReference type="PANTHER" id="PTHR46796">
    <property type="entry name" value="HTH-TYPE TRANSCRIPTIONAL ACTIVATOR RHAS-RELATED"/>
    <property type="match status" value="1"/>
</dbReference>
<dbReference type="PROSITE" id="PS01124">
    <property type="entry name" value="HTH_ARAC_FAMILY_2"/>
    <property type="match status" value="1"/>
</dbReference>
<dbReference type="EMBL" id="JABFJV010000041">
    <property type="protein sequence ID" value="NOK33575.1"/>
    <property type="molecule type" value="Genomic_DNA"/>
</dbReference>
<dbReference type="InterPro" id="IPR018060">
    <property type="entry name" value="HTH_AraC"/>
</dbReference>
<dbReference type="GO" id="GO:0043565">
    <property type="term" value="F:sequence-specific DNA binding"/>
    <property type="evidence" value="ECO:0007669"/>
    <property type="project" value="InterPro"/>
</dbReference>
<name>A0A7Y4NQF3_9BACT</name>
<evidence type="ECO:0000256" key="3">
    <source>
        <dbReference type="ARBA" id="ARBA00023163"/>
    </source>
</evidence>
<dbReference type="Pfam" id="PF12833">
    <property type="entry name" value="HTH_18"/>
    <property type="match status" value="1"/>
</dbReference>
<comment type="caution">
    <text evidence="5">The sequence shown here is derived from an EMBL/GenBank/DDBJ whole genome shotgun (WGS) entry which is preliminary data.</text>
</comment>
<keyword evidence="3" id="KW-0804">Transcription</keyword>
<dbReference type="Gene3D" id="1.10.10.60">
    <property type="entry name" value="Homeodomain-like"/>
    <property type="match status" value="2"/>
</dbReference>
<dbReference type="AlphaFoldDB" id="A0A7Y4NQF3"/>
<evidence type="ECO:0000313" key="5">
    <source>
        <dbReference type="EMBL" id="NOK33575.1"/>
    </source>
</evidence>
<evidence type="ECO:0000256" key="1">
    <source>
        <dbReference type="ARBA" id="ARBA00023015"/>
    </source>
</evidence>
<proteinExistence type="predicted"/>
<dbReference type="Proteomes" id="UP000563426">
    <property type="component" value="Unassembled WGS sequence"/>
</dbReference>
<dbReference type="InterPro" id="IPR020449">
    <property type="entry name" value="Tscrpt_reg_AraC-type_HTH"/>
</dbReference>
<protein>
    <submittedName>
        <fullName evidence="5">Helix-turn-helix transcriptional regulator</fullName>
    </submittedName>
</protein>
<feature type="domain" description="HTH araC/xylS-type" evidence="4">
    <location>
        <begin position="26"/>
        <end position="124"/>
    </location>
</feature>
<accession>A0A7Y4NQF3</accession>